<keyword evidence="1" id="KW-0175">Coiled coil</keyword>
<evidence type="ECO:0000313" key="3">
    <source>
        <dbReference type="EMBL" id="KAF5371066.1"/>
    </source>
</evidence>
<reference evidence="3 4" key="1">
    <citation type="journal article" date="2020" name="ISME J.">
        <title>Uncovering the hidden diversity of litter-decomposition mechanisms in mushroom-forming fungi.</title>
        <authorList>
            <person name="Floudas D."/>
            <person name="Bentzer J."/>
            <person name="Ahren D."/>
            <person name="Johansson T."/>
            <person name="Persson P."/>
            <person name="Tunlid A."/>
        </authorList>
    </citation>
    <scope>NUCLEOTIDE SEQUENCE [LARGE SCALE GENOMIC DNA]</scope>
    <source>
        <strain evidence="3 4">CBS 406.79</strain>
    </source>
</reference>
<protein>
    <submittedName>
        <fullName evidence="3">Uncharacterized protein</fullName>
    </submittedName>
</protein>
<feature type="coiled-coil region" evidence="1">
    <location>
        <begin position="12"/>
        <end position="67"/>
    </location>
</feature>
<dbReference type="AlphaFoldDB" id="A0A8H5GU23"/>
<evidence type="ECO:0000256" key="2">
    <source>
        <dbReference type="SAM" id="MobiDB-lite"/>
    </source>
</evidence>
<dbReference type="OrthoDB" id="3060478at2759"/>
<feature type="region of interest" description="Disordered" evidence="2">
    <location>
        <begin position="261"/>
        <end position="333"/>
    </location>
</feature>
<evidence type="ECO:0000256" key="1">
    <source>
        <dbReference type="SAM" id="Coils"/>
    </source>
</evidence>
<dbReference type="Proteomes" id="UP000518752">
    <property type="component" value="Unassembled WGS sequence"/>
</dbReference>
<sequence>MSHSIEGSPNATSVLLKALEDAQNRVNKLEQEHKTTKLTLERERAENAVLKSRITQLESNLVVKKEEEDQRPLIILSKVEAHVEFLPGIPHITKRLVHGPRISPDLDMLSYLELVSPKEHWSDESFFFFPGSISIRRGGNQHYITCSPMTATIPGTQSRIQSPYDKIDGEAREYFTEVSGFAAYAGTYKCLRMTDFAPSGLALPSGLPIEPIIREASLSNEDDPKPGFPSHEQLRKLYESGELKVELTVFQCTGYNHKLASSLNHHEKTRKSQQANDQKNERKRSREDSVEVDGGDEESAERASSTSNLEESRKPSKKRSRKAVKKAAESDSN</sequence>
<name>A0A8H5GU23_9AGAR</name>
<proteinExistence type="predicted"/>
<keyword evidence="4" id="KW-1185">Reference proteome</keyword>
<accession>A0A8H5GU23</accession>
<feature type="compositionally biased region" description="Basic and acidic residues" evidence="2">
    <location>
        <begin position="278"/>
        <end position="289"/>
    </location>
</feature>
<gene>
    <name evidence="3" type="ORF">D9757_010288</name>
</gene>
<feature type="compositionally biased region" description="Acidic residues" evidence="2">
    <location>
        <begin position="290"/>
        <end position="299"/>
    </location>
</feature>
<evidence type="ECO:0000313" key="4">
    <source>
        <dbReference type="Proteomes" id="UP000518752"/>
    </source>
</evidence>
<organism evidence="3 4">
    <name type="scientific">Collybiopsis confluens</name>
    <dbReference type="NCBI Taxonomy" id="2823264"/>
    <lineage>
        <taxon>Eukaryota</taxon>
        <taxon>Fungi</taxon>
        <taxon>Dikarya</taxon>
        <taxon>Basidiomycota</taxon>
        <taxon>Agaricomycotina</taxon>
        <taxon>Agaricomycetes</taxon>
        <taxon>Agaricomycetidae</taxon>
        <taxon>Agaricales</taxon>
        <taxon>Marasmiineae</taxon>
        <taxon>Omphalotaceae</taxon>
        <taxon>Collybiopsis</taxon>
    </lineage>
</organism>
<feature type="compositionally biased region" description="Basic residues" evidence="2">
    <location>
        <begin position="315"/>
        <end position="325"/>
    </location>
</feature>
<dbReference type="EMBL" id="JAACJN010000118">
    <property type="protein sequence ID" value="KAF5371066.1"/>
    <property type="molecule type" value="Genomic_DNA"/>
</dbReference>
<comment type="caution">
    <text evidence="3">The sequence shown here is derived from an EMBL/GenBank/DDBJ whole genome shotgun (WGS) entry which is preliminary data.</text>
</comment>